<name>A0A816LRB7_9BILA</name>
<accession>A0A816LRB7</accession>
<evidence type="ECO:0000256" key="1">
    <source>
        <dbReference type="SAM" id="MobiDB-lite"/>
    </source>
</evidence>
<feature type="compositionally biased region" description="Polar residues" evidence="1">
    <location>
        <begin position="321"/>
        <end position="335"/>
    </location>
</feature>
<dbReference type="AlphaFoldDB" id="A0A816LRB7"/>
<organism evidence="2 3">
    <name type="scientific">Rotaria magnacalcarata</name>
    <dbReference type="NCBI Taxonomy" id="392030"/>
    <lineage>
        <taxon>Eukaryota</taxon>
        <taxon>Metazoa</taxon>
        <taxon>Spiralia</taxon>
        <taxon>Gnathifera</taxon>
        <taxon>Rotifera</taxon>
        <taxon>Eurotatoria</taxon>
        <taxon>Bdelloidea</taxon>
        <taxon>Philodinida</taxon>
        <taxon>Philodinidae</taxon>
        <taxon>Rotaria</taxon>
    </lineage>
</organism>
<dbReference type="PANTHER" id="PTHR46579">
    <property type="entry name" value="F5/8 TYPE C DOMAIN-CONTAINING PROTEIN-RELATED"/>
    <property type="match status" value="1"/>
</dbReference>
<protein>
    <submittedName>
        <fullName evidence="2">Uncharacterized protein</fullName>
    </submittedName>
</protein>
<evidence type="ECO:0000313" key="3">
    <source>
        <dbReference type="Proteomes" id="UP000663824"/>
    </source>
</evidence>
<proteinExistence type="predicted"/>
<feature type="region of interest" description="Disordered" evidence="1">
    <location>
        <begin position="269"/>
        <end position="335"/>
    </location>
</feature>
<evidence type="ECO:0000313" key="2">
    <source>
        <dbReference type="EMBL" id="CAF1942870.1"/>
    </source>
</evidence>
<reference evidence="2" key="1">
    <citation type="submission" date="2021-02" db="EMBL/GenBank/DDBJ databases">
        <authorList>
            <person name="Nowell W R."/>
        </authorList>
    </citation>
    <scope>NUCLEOTIDE SEQUENCE</scope>
</reference>
<dbReference type="Proteomes" id="UP000663824">
    <property type="component" value="Unassembled WGS sequence"/>
</dbReference>
<feature type="compositionally biased region" description="Acidic residues" evidence="1">
    <location>
        <begin position="304"/>
        <end position="316"/>
    </location>
</feature>
<feature type="region of interest" description="Disordered" evidence="1">
    <location>
        <begin position="124"/>
        <end position="151"/>
    </location>
</feature>
<sequence length="1253" mass="141781">MFGSFSSVVNFSVNEFLQRVEKLALLQSARWSSGCNMNNLVFPKHHKQSRQTMPVPTTSTRTTTITEELLERTVLNAYIQAKEILSSCEFSILDSSEELISFEEVNRIAYKNLTKSKCKISKKKTRVSNSVEEEDEEIENEYDDDDDNKEQHQLDKRYRENNTTDEDEESMLMDELDFDVLSEVSGSTVHGMRIFDSVDNCQNESFFSVEVNGQKKYMHKQTANCKTSRCHVVTRDQLSFTKKDNLKTGTSALFNTADDPSHRFKGIVLSSGTKQQCEKKPDENASDSSNELIIAESEGKGTDDNNDDEESEDETEALTCATISQQRGNTITASNKSRVSAIQSTSNTPAASALPATTVSSDAAVLQEINCNVDVTHKRKEPSGETHNVTNKTKRSVGVSHSDYEKLKRENKRLAKEIDMYKNNWMRRSLIVLLRYQISFFPARPSGPTASYFIDVGKILSGFSNVETGEEDACKKLEDITLILKMSDTALKSCERDTDITKTCRQIVKYIYRDPQIRSRMLVSTMDVDILKAIQDYARMIHPLQAKTHNSVLNNAVGNVFATEKLIALAQAANRQEVDILPPVLNNILKPDIDSDSDTDISISCDQDMQSPVESVSEKMTNNDENQTSSTFESIILSEKESNETICSIDIATALIALKSRHHLSNNCVGDILVLLKLLGVDVPSSYKALCTLLRKRSDLHLSPSTHTICPHCKKLSVEKHKCTACDANYSPIPSTKIPLFYTYDISRQLKAILATSKDLVLHNNSVSVPTKNDGSVVSFAIYENNPNACERTNERYDLLQQEVKMNENQLANFTGSCGRPALIEVHKNAEKGIKGPCLLRALSKFDVGRCFLVDSLHNIYLGLFKRLLSLWLSHKDKNENWSLWSRTDELSSLLDKVRFPSTTTRHPRPLHKFSKYKGSEYRLVLLFGYSIFESILKPECYSHLLLLVLAVHHAESRSLTHDMVDVVEKLCLSFLYQFPKLYTSQHNVQVVHSILHLSETLRNFGPLSTNSTFNFEDQLGVLTRSCKGTRRHAIEIMNNLMYLRDACSEAANANMHKGLQKLLTTWLHMRDAYNISSKDCVRVLHPVKITDQFFDSIFSGDIVYYSTAYIGQVRFTTVQYAREKVSDDSAILFKDGLKQNFGRIRRIFTVNSGEPMLYVDVISKMLHFECATSTDVYSYSYIQTGLLDEQKKSIFISATDIVEKCVFFMVLTLSANSPFCQFKNWQCHKISANWQKCVVIGRNAYETINSNF</sequence>
<comment type="caution">
    <text evidence="2">The sequence shown here is derived from an EMBL/GenBank/DDBJ whole genome shotgun (WGS) entry which is preliminary data.</text>
</comment>
<feature type="compositionally biased region" description="Acidic residues" evidence="1">
    <location>
        <begin position="131"/>
        <end position="148"/>
    </location>
</feature>
<gene>
    <name evidence="2" type="ORF">MBJ925_LOCUS5494</name>
</gene>
<dbReference type="PANTHER" id="PTHR46579:SF1">
    <property type="entry name" value="F5_8 TYPE C DOMAIN-CONTAINING PROTEIN"/>
    <property type="match status" value="1"/>
</dbReference>
<dbReference type="EMBL" id="CAJNRE010001415">
    <property type="protein sequence ID" value="CAF1942870.1"/>
    <property type="molecule type" value="Genomic_DNA"/>
</dbReference>